<dbReference type="Pfam" id="PF00226">
    <property type="entry name" value="DnaJ"/>
    <property type="match status" value="1"/>
</dbReference>
<dbReference type="InterPro" id="IPR001623">
    <property type="entry name" value="DnaJ_domain"/>
</dbReference>
<dbReference type="PROSITE" id="PS50076">
    <property type="entry name" value="DNAJ_2"/>
    <property type="match status" value="1"/>
</dbReference>
<gene>
    <name evidence="3" type="ORF">FPZ24_02365</name>
</gene>
<dbReference type="CDD" id="cd06257">
    <property type="entry name" value="DnaJ"/>
    <property type="match status" value="1"/>
</dbReference>
<dbReference type="InterPro" id="IPR036869">
    <property type="entry name" value="J_dom_sf"/>
</dbReference>
<evidence type="ECO:0000313" key="3">
    <source>
        <dbReference type="EMBL" id="QDZ06461.1"/>
    </source>
</evidence>
<evidence type="ECO:0000313" key="4">
    <source>
        <dbReference type="Proteomes" id="UP000315673"/>
    </source>
</evidence>
<accession>A0A5B8LEG5</accession>
<dbReference type="SMART" id="SM00271">
    <property type="entry name" value="DnaJ"/>
    <property type="match status" value="1"/>
</dbReference>
<dbReference type="EMBL" id="CP042306">
    <property type="protein sequence ID" value="QDZ06461.1"/>
    <property type="molecule type" value="Genomic_DNA"/>
</dbReference>
<organism evidence="3 4">
    <name type="scientific">Sphingomonas panacisoli</name>
    <dbReference type="NCBI Taxonomy" id="1813879"/>
    <lineage>
        <taxon>Bacteria</taxon>
        <taxon>Pseudomonadati</taxon>
        <taxon>Pseudomonadota</taxon>
        <taxon>Alphaproteobacteria</taxon>
        <taxon>Sphingomonadales</taxon>
        <taxon>Sphingomonadaceae</taxon>
        <taxon>Sphingomonas</taxon>
    </lineage>
</organism>
<reference evidence="3 4" key="1">
    <citation type="submission" date="2019-07" db="EMBL/GenBank/DDBJ databases">
        <title>Full genome sequence of Sphingomonas sp. 4R-6-7(HKS19).</title>
        <authorList>
            <person name="Im W.-T."/>
        </authorList>
    </citation>
    <scope>NUCLEOTIDE SEQUENCE [LARGE SCALE GENOMIC DNA]</scope>
    <source>
        <strain evidence="3 4">HKS19</strain>
    </source>
</reference>
<name>A0A5B8LEG5_9SPHN</name>
<sequence length="209" mass="23654">MLLPEPAFLSRPDPKDRPNARFHGRVEAAGRLCAEAGCEAPGEFRAPMTDGFVSGRDGPGEYRYLCLDHVRAFNSKYNFFNGMSPDEIHDAQRPYAGWERETRAFAHSGADVPPRWADFSDPLDAIGARFRERVVQERTDGKPLSQADRHALRVLGLDHNADRKGLRTRYSELVRKFHPDRNGGDRSMEKALQEVIAAYQQLKRSLAFV</sequence>
<dbReference type="KEGG" id="spai:FPZ24_02365"/>
<evidence type="ECO:0000259" key="2">
    <source>
        <dbReference type="PROSITE" id="PS50076"/>
    </source>
</evidence>
<dbReference type="Proteomes" id="UP000315673">
    <property type="component" value="Chromosome"/>
</dbReference>
<keyword evidence="4" id="KW-1185">Reference proteome</keyword>
<dbReference type="Gene3D" id="1.10.287.110">
    <property type="entry name" value="DnaJ domain"/>
    <property type="match status" value="1"/>
</dbReference>
<feature type="domain" description="J" evidence="2">
    <location>
        <begin position="150"/>
        <end position="207"/>
    </location>
</feature>
<proteinExistence type="predicted"/>
<dbReference type="AlphaFoldDB" id="A0A5B8LEG5"/>
<feature type="region of interest" description="Disordered" evidence="1">
    <location>
        <begin position="1"/>
        <end position="20"/>
    </location>
</feature>
<evidence type="ECO:0000256" key="1">
    <source>
        <dbReference type="SAM" id="MobiDB-lite"/>
    </source>
</evidence>
<protein>
    <submittedName>
        <fullName evidence="3">J domain-containing protein</fullName>
    </submittedName>
</protein>
<dbReference type="PRINTS" id="PR00625">
    <property type="entry name" value="JDOMAIN"/>
</dbReference>
<dbReference type="SUPFAM" id="SSF46565">
    <property type="entry name" value="Chaperone J-domain"/>
    <property type="match status" value="1"/>
</dbReference>
<dbReference type="OrthoDB" id="9786294at2"/>